<evidence type="ECO:0000313" key="2">
    <source>
        <dbReference type="EMBL" id="ASB91287.1"/>
    </source>
</evidence>
<name>A0ABN5AKP1_9BACI</name>
<evidence type="ECO:0000313" key="3">
    <source>
        <dbReference type="Proteomes" id="UP000196877"/>
    </source>
</evidence>
<reference evidence="2 3" key="1">
    <citation type="submission" date="2017-06" db="EMBL/GenBank/DDBJ databases">
        <title>Genome sequence of Bacillus sonorensis strain SRCM101395.</title>
        <authorList>
            <person name="Cho S.H."/>
        </authorList>
    </citation>
    <scope>NUCLEOTIDE SEQUENCE [LARGE SCALE GENOMIC DNA]</scope>
    <source>
        <strain evidence="2 3">SRCM101395</strain>
    </source>
</reference>
<evidence type="ECO:0000256" key="1">
    <source>
        <dbReference type="SAM" id="Phobius"/>
    </source>
</evidence>
<keyword evidence="1" id="KW-0472">Membrane</keyword>
<dbReference type="EMBL" id="CP021920">
    <property type="protein sequence ID" value="ASB91287.1"/>
    <property type="molecule type" value="Genomic_DNA"/>
</dbReference>
<gene>
    <name evidence="2" type="ORF">S101395_04799</name>
</gene>
<dbReference type="Proteomes" id="UP000196877">
    <property type="component" value="Chromosome"/>
</dbReference>
<sequence>MIKNIIGTALILISFIVFGINWLYLEPRGLEEIPY</sequence>
<protein>
    <submittedName>
        <fullName evidence="2">Uncharacterized protein</fullName>
    </submittedName>
</protein>
<keyword evidence="1" id="KW-1133">Transmembrane helix</keyword>
<organism evidence="2 3">
    <name type="scientific">Bacillus sonorensis</name>
    <dbReference type="NCBI Taxonomy" id="119858"/>
    <lineage>
        <taxon>Bacteria</taxon>
        <taxon>Bacillati</taxon>
        <taxon>Bacillota</taxon>
        <taxon>Bacilli</taxon>
        <taxon>Bacillales</taxon>
        <taxon>Bacillaceae</taxon>
        <taxon>Bacillus</taxon>
    </lineage>
</organism>
<keyword evidence="1" id="KW-0812">Transmembrane</keyword>
<feature type="transmembrane region" description="Helical" evidence="1">
    <location>
        <begin position="6"/>
        <end position="25"/>
    </location>
</feature>
<accession>A0ABN5AKP1</accession>
<proteinExistence type="predicted"/>
<keyword evidence="3" id="KW-1185">Reference proteome</keyword>